<dbReference type="SMART" id="SM00267">
    <property type="entry name" value="GGDEF"/>
    <property type="match status" value="1"/>
</dbReference>
<dbReference type="Pfam" id="PF08448">
    <property type="entry name" value="PAS_4"/>
    <property type="match status" value="1"/>
</dbReference>
<dbReference type="InterPro" id="IPR000160">
    <property type="entry name" value="GGDEF_dom"/>
</dbReference>
<keyword evidence="3" id="KW-0175">Coiled coil</keyword>
<dbReference type="InterPro" id="IPR050469">
    <property type="entry name" value="Diguanylate_Cyclase"/>
</dbReference>
<dbReference type="CDD" id="cd01949">
    <property type="entry name" value="GGDEF"/>
    <property type="match status" value="1"/>
</dbReference>
<evidence type="ECO:0000259" key="5">
    <source>
        <dbReference type="PROSITE" id="PS50887"/>
    </source>
</evidence>
<dbReference type="PROSITE" id="PS50887">
    <property type="entry name" value="GGDEF"/>
    <property type="match status" value="1"/>
</dbReference>
<evidence type="ECO:0000256" key="3">
    <source>
        <dbReference type="SAM" id="Coils"/>
    </source>
</evidence>
<keyword evidence="7" id="KW-1185">Reference proteome</keyword>
<dbReference type="PROSITE" id="PS50112">
    <property type="entry name" value="PAS"/>
    <property type="match status" value="1"/>
</dbReference>
<dbReference type="FunFam" id="3.30.70.270:FF:000001">
    <property type="entry name" value="Diguanylate cyclase domain protein"/>
    <property type="match status" value="1"/>
</dbReference>
<dbReference type="GO" id="GO:0052621">
    <property type="term" value="F:diguanylate cyclase activity"/>
    <property type="evidence" value="ECO:0007669"/>
    <property type="project" value="UniProtKB-EC"/>
</dbReference>
<accession>A0A1G7P6W8</accession>
<protein>
    <recommendedName>
        <fullName evidence="1">diguanylate cyclase</fullName>
        <ecNumber evidence="1">2.7.7.65</ecNumber>
    </recommendedName>
</protein>
<gene>
    <name evidence="6" type="ORF">SAMN05444167_3406</name>
</gene>
<dbReference type="InterPro" id="IPR029787">
    <property type="entry name" value="Nucleotide_cyclase"/>
</dbReference>
<feature type="domain" description="GGDEF" evidence="5">
    <location>
        <begin position="348"/>
        <end position="476"/>
    </location>
</feature>
<name>A0A1G7P6W8_9BACT</name>
<dbReference type="AlphaFoldDB" id="A0A1G7P6W8"/>
<dbReference type="SUPFAM" id="SSF55785">
    <property type="entry name" value="PYP-like sensor domain (PAS domain)"/>
    <property type="match status" value="1"/>
</dbReference>
<dbReference type="Pfam" id="PF01590">
    <property type="entry name" value="GAF"/>
    <property type="match status" value="1"/>
</dbReference>
<dbReference type="SMART" id="SM00065">
    <property type="entry name" value="GAF"/>
    <property type="match status" value="1"/>
</dbReference>
<evidence type="ECO:0000256" key="2">
    <source>
        <dbReference type="ARBA" id="ARBA00034247"/>
    </source>
</evidence>
<feature type="domain" description="PAS" evidence="4">
    <location>
        <begin position="178"/>
        <end position="248"/>
    </location>
</feature>
<dbReference type="NCBIfam" id="TIGR00254">
    <property type="entry name" value="GGDEF"/>
    <property type="match status" value="1"/>
</dbReference>
<dbReference type="InterPro" id="IPR003018">
    <property type="entry name" value="GAF"/>
</dbReference>
<dbReference type="Gene3D" id="3.30.450.40">
    <property type="match status" value="1"/>
</dbReference>
<evidence type="ECO:0000256" key="1">
    <source>
        <dbReference type="ARBA" id="ARBA00012528"/>
    </source>
</evidence>
<evidence type="ECO:0000313" key="6">
    <source>
        <dbReference type="EMBL" id="SDF82018.1"/>
    </source>
</evidence>
<comment type="catalytic activity">
    <reaction evidence="2">
        <text>2 GTP = 3',3'-c-di-GMP + 2 diphosphate</text>
        <dbReference type="Rhea" id="RHEA:24898"/>
        <dbReference type="ChEBI" id="CHEBI:33019"/>
        <dbReference type="ChEBI" id="CHEBI:37565"/>
        <dbReference type="ChEBI" id="CHEBI:58805"/>
        <dbReference type="EC" id="2.7.7.65"/>
    </reaction>
</comment>
<sequence>MPIPQTDMTPLQAARKRGEILRQLGLMEEVDEQEFDELVELAAALCGKALSAMTLLDEETQLIKARMGFQGARTMPVRESICQYTVQNNQLLVVEDTVNDERFRGPVGGSIRFYAGTPLTTLDGTAVGALCVMDTAPSVLSEQQLRALQILGRQLSNRIQLRERARSMADMMSERERAREMFVTILNNVPAEIYLKDEDGRLRFYNRKLANRFAINEAAWLGKTSRDLWDEETALRILQEDREVFLSGEPQETFLDLKEADGKHSYWRTTKAPCQDSNGNPVLACCSVDLTEQRDRERQLQETKEELEEANRKLSSLALTDALTGLWNRRAFDSRLETAVIAAQRSKKPLALMLLDVDHFKRINDRFGHPCGDEVLRNVATILNRTKRADEVACRFGGEEFTILMPGTDAQGAMVLGERIRKAMHAFEWDKEPITISMGIAVWTDGWSSDDLVDNADAALYRAKEGGRDRFICYNCDQFLGAAQGS</sequence>
<dbReference type="InterPro" id="IPR000014">
    <property type="entry name" value="PAS"/>
</dbReference>
<dbReference type="SUPFAM" id="SSF55073">
    <property type="entry name" value="Nucleotide cyclase"/>
    <property type="match status" value="1"/>
</dbReference>
<dbReference type="Pfam" id="PF00990">
    <property type="entry name" value="GGDEF"/>
    <property type="match status" value="1"/>
</dbReference>
<dbReference type="CDD" id="cd00130">
    <property type="entry name" value="PAS"/>
    <property type="match status" value="1"/>
</dbReference>
<dbReference type="RefSeq" id="WP_172838320.1">
    <property type="nucleotide sequence ID" value="NZ_LT629690.1"/>
</dbReference>
<dbReference type="PANTHER" id="PTHR45138:SF9">
    <property type="entry name" value="DIGUANYLATE CYCLASE DGCM-RELATED"/>
    <property type="match status" value="1"/>
</dbReference>
<dbReference type="InterPro" id="IPR043128">
    <property type="entry name" value="Rev_trsase/Diguanyl_cyclase"/>
</dbReference>
<feature type="coiled-coil region" evidence="3">
    <location>
        <begin position="290"/>
        <end position="320"/>
    </location>
</feature>
<dbReference type="InterPro" id="IPR013656">
    <property type="entry name" value="PAS_4"/>
</dbReference>
<dbReference type="InterPro" id="IPR029016">
    <property type="entry name" value="GAF-like_dom_sf"/>
</dbReference>
<dbReference type="NCBIfam" id="TIGR00229">
    <property type="entry name" value="sensory_box"/>
    <property type="match status" value="1"/>
</dbReference>
<dbReference type="InterPro" id="IPR035965">
    <property type="entry name" value="PAS-like_dom_sf"/>
</dbReference>
<dbReference type="EMBL" id="LT629690">
    <property type="protein sequence ID" value="SDF82018.1"/>
    <property type="molecule type" value="Genomic_DNA"/>
</dbReference>
<dbReference type="Gene3D" id="3.30.70.270">
    <property type="match status" value="1"/>
</dbReference>
<evidence type="ECO:0000259" key="4">
    <source>
        <dbReference type="PROSITE" id="PS50112"/>
    </source>
</evidence>
<evidence type="ECO:0000313" key="7">
    <source>
        <dbReference type="Proteomes" id="UP000182427"/>
    </source>
</evidence>
<dbReference type="SUPFAM" id="SSF55781">
    <property type="entry name" value="GAF domain-like"/>
    <property type="match status" value="1"/>
</dbReference>
<reference evidence="7" key="1">
    <citation type="submission" date="2016-10" db="EMBL/GenBank/DDBJ databases">
        <authorList>
            <person name="Varghese N."/>
            <person name="Submissions S."/>
        </authorList>
    </citation>
    <scope>NUCLEOTIDE SEQUENCE [LARGE SCALE GENOMIC DNA]</scope>
    <source>
        <strain evidence="7">GAS232</strain>
    </source>
</reference>
<proteinExistence type="predicted"/>
<dbReference type="Proteomes" id="UP000182427">
    <property type="component" value="Chromosome I"/>
</dbReference>
<dbReference type="Gene3D" id="3.30.450.20">
    <property type="entry name" value="PAS domain"/>
    <property type="match status" value="1"/>
</dbReference>
<organism evidence="6 7">
    <name type="scientific">Terriglobus roseus</name>
    <dbReference type="NCBI Taxonomy" id="392734"/>
    <lineage>
        <taxon>Bacteria</taxon>
        <taxon>Pseudomonadati</taxon>
        <taxon>Acidobacteriota</taxon>
        <taxon>Terriglobia</taxon>
        <taxon>Terriglobales</taxon>
        <taxon>Acidobacteriaceae</taxon>
        <taxon>Terriglobus</taxon>
    </lineage>
</organism>
<dbReference type="PANTHER" id="PTHR45138">
    <property type="entry name" value="REGULATORY COMPONENTS OF SENSORY TRANSDUCTION SYSTEM"/>
    <property type="match status" value="1"/>
</dbReference>
<dbReference type="EC" id="2.7.7.65" evidence="1"/>